<dbReference type="KEGG" id="mre:K649_03205"/>
<evidence type="ECO:0000313" key="2">
    <source>
        <dbReference type="Proteomes" id="UP000013026"/>
    </source>
</evidence>
<protein>
    <submittedName>
        <fullName evidence="1">Uncharacterized protein</fullName>
    </submittedName>
</protein>
<gene>
    <name evidence="1" type="ORF">K649_03205</name>
</gene>
<evidence type="ECO:0000313" key="1">
    <source>
        <dbReference type="EMBL" id="AGK03943.1"/>
    </source>
</evidence>
<name>M9XBF3_MEIRD</name>
<proteinExistence type="predicted"/>
<accession>M9XBF3</accession>
<sequence length="60" mass="6926">MDTQGLSKRLSRLFVDGGYKRRFEEWVRRTLGWTVEVVRRPDANFKTSLGRGRGGIGGLW</sequence>
<dbReference type="Proteomes" id="UP000013026">
    <property type="component" value="Chromosome"/>
</dbReference>
<reference evidence="1 2" key="1">
    <citation type="submission" date="2013-04" db="EMBL/GenBank/DDBJ databases">
        <authorList>
            <person name="Chin J."/>
            <person name="Alexander D.H."/>
            <person name="Marks P."/>
            <person name="Korlach J."/>
            <person name="Clum A."/>
            <person name="Copeland A."/>
        </authorList>
    </citation>
    <scope>NUCLEOTIDE SEQUENCE [LARGE SCALE GENOMIC DNA]</scope>
    <source>
        <strain evidence="2">ATCC 35948 / DSM 1279 / VKM B-1258 / 21</strain>
    </source>
</reference>
<organism evidence="1 2">
    <name type="scientific">Meiothermus ruber (strain ATCC 35948 / DSM 1279 / VKM B-1258 / 21)</name>
    <name type="common">Thermus ruber</name>
    <dbReference type="NCBI Taxonomy" id="504728"/>
    <lineage>
        <taxon>Bacteria</taxon>
        <taxon>Thermotogati</taxon>
        <taxon>Deinococcota</taxon>
        <taxon>Deinococci</taxon>
        <taxon>Thermales</taxon>
        <taxon>Thermaceae</taxon>
        <taxon>Meiothermus</taxon>
    </lineage>
</organism>
<dbReference type="EMBL" id="CP005385">
    <property type="protein sequence ID" value="AGK03943.1"/>
    <property type="molecule type" value="Genomic_DNA"/>
</dbReference>
<dbReference type="PATRIC" id="fig|504728.9.peg.663"/>
<dbReference type="AlphaFoldDB" id="M9XBF3"/>